<dbReference type="Gene3D" id="1.10.10.10">
    <property type="entry name" value="Winged helix-like DNA-binding domain superfamily/Winged helix DNA-binding domain"/>
    <property type="match status" value="1"/>
</dbReference>
<keyword evidence="3" id="KW-1185">Reference proteome</keyword>
<dbReference type="RefSeq" id="WP_202101539.1">
    <property type="nucleotide sequence ID" value="NZ_JAERTY010000002.1"/>
</dbReference>
<accession>A0ABS1R075</accession>
<organism evidence="2 3">
    <name type="scientific">Sphingobacterium faecale</name>
    <dbReference type="NCBI Taxonomy" id="2803775"/>
    <lineage>
        <taxon>Bacteria</taxon>
        <taxon>Pseudomonadati</taxon>
        <taxon>Bacteroidota</taxon>
        <taxon>Sphingobacteriia</taxon>
        <taxon>Sphingobacteriales</taxon>
        <taxon>Sphingobacteriaceae</taxon>
        <taxon>Sphingobacterium</taxon>
    </lineage>
</organism>
<protein>
    <submittedName>
        <fullName evidence="2">ROK family transcriptional regulator</fullName>
    </submittedName>
</protein>
<comment type="caution">
    <text evidence="2">The sequence shown here is derived from an EMBL/GenBank/DDBJ whole genome shotgun (WGS) entry which is preliminary data.</text>
</comment>
<gene>
    <name evidence="2" type="ORF">JKG61_03055</name>
</gene>
<evidence type="ECO:0000313" key="3">
    <source>
        <dbReference type="Proteomes" id="UP000625283"/>
    </source>
</evidence>
<dbReference type="InterPro" id="IPR036388">
    <property type="entry name" value="WH-like_DNA-bd_sf"/>
</dbReference>
<proteinExistence type="inferred from homology"/>
<reference evidence="2 3" key="1">
    <citation type="submission" date="2021-01" db="EMBL/GenBank/DDBJ databases">
        <title>C459-1 draft genome sequence.</title>
        <authorList>
            <person name="Zhang X.-F."/>
        </authorList>
    </citation>
    <scope>NUCLEOTIDE SEQUENCE [LARGE SCALE GENOMIC DNA]</scope>
    <source>
        <strain evidence="3">C459-1</strain>
    </source>
</reference>
<evidence type="ECO:0000313" key="2">
    <source>
        <dbReference type="EMBL" id="MBL1407725.1"/>
    </source>
</evidence>
<sequence length="396" mass="43182">MKTLHKSILTSLYYQTPQSIAELSNSIGKSVPNVTRSVQELLQYNLINSEGFAASTGGRRAIQYSLNIEVLPTLLAIAIDQYNTSISLMDLSNQMIKELHQQHINLNQSEDPLEKIIALIDSFLESENKENILTVGISMPGFVDSEKGINSSYSPTDPLYHIKDAIERHLQIPTYIENDSTAIAIAEHQFGKAKGSNNALIINLNWGVGLGMILEGRLFKGHSGYAGEFSHIPLSNQNKLCSCGKRGCLEVEASLIAALGYASEQIENGQISQLTAHYGQEGRINIDQLIAAALNGDQVAIESFAKIGYMLGKGIATLIHIINPEKVIISGKGSEIGQILLPQIQASMLEFSIQRLSKDTSIEISTLHNAQIIGTASIAVSSSNWEVLHKKQTETN</sequence>
<dbReference type="Pfam" id="PF00480">
    <property type="entry name" value="ROK"/>
    <property type="match status" value="1"/>
</dbReference>
<dbReference type="Proteomes" id="UP000625283">
    <property type="component" value="Unassembled WGS sequence"/>
</dbReference>
<dbReference type="InterPro" id="IPR043129">
    <property type="entry name" value="ATPase_NBD"/>
</dbReference>
<dbReference type="SUPFAM" id="SSF53067">
    <property type="entry name" value="Actin-like ATPase domain"/>
    <property type="match status" value="1"/>
</dbReference>
<dbReference type="InterPro" id="IPR000600">
    <property type="entry name" value="ROK"/>
</dbReference>
<evidence type="ECO:0000256" key="1">
    <source>
        <dbReference type="ARBA" id="ARBA00006479"/>
    </source>
</evidence>
<name>A0ABS1R075_9SPHI</name>
<dbReference type="PANTHER" id="PTHR18964:SF149">
    <property type="entry name" value="BIFUNCTIONAL UDP-N-ACETYLGLUCOSAMINE 2-EPIMERASE_N-ACETYLMANNOSAMINE KINASE"/>
    <property type="match status" value="1"/>
</dbReference>
<dbReference type="Gene3D" id="3.30.420.40">
    <property type="match status" value="2"/>
</dbReference>
<dbReference type="EMBL" id="JAERTY010000002">
    <property type="protein sequence ID" value="MBL1407725.1"/>
    <property type="molecule type" value="Genomic_DNA"/>
</dbReference>
<dbReference type="SUPFAM" id="SSF46785">
    <property type="entry name" value="Winged helix' DNA-binding domain"/>
    <property type="match status" value="1"/>
</dbReference>
<dbReference type="PANTHER" id="PTHR18964">
    <property type="entry name" value="ROK (REPRESSOR, ORF, KINASE) FAMILY"/>
    <property type="match status" value="1"/>
</dbReference>
<comment type="similarity">
    <text evidence="1">Belongs to the ROK (NagC/XylR) family.</text>
</comment>
<dbReference type="InterPro" id="IPR036390">
    <property type="entry name" value="WH_DNA-bd_sf"/>
</dbReference>